<protein>
    <recommendedName>
        <fullName evidence="1">Rv3651-like N-terminal domain-containing protein</fullName>
    </recommendedName>
</protein>
<dbReference type="AlphaFoldDB" id="A0A378Y8Z9"/>
<dbReference type="Proteomes" id="UP000255467">
    <property type="component" value="Unassembled WGS sequence"/>
</dbReference>
<reference evidence="2 3" key="1">
    <citation type="submission" date="2018-06" db="EMBL/GenBank/DDBJ databases">
        <authorList>
            <consortium name="Pathogen Informatics"/>
            <person name="Doyle S."/>
        </authorList>
    </citation>
    <scope>NUCLEOTIDE SEQUENCE [LARGE SCALE GENOMIC DNA]</scope>
    <source>
        <strain evidence="2 3">NCTC1934</strain>
    </source>
</reference>
<keyword evidence="3" id="KW-1185">Reference proteome</keyword>
<organism evidence="2 3">
    <name type="scientific">Nocardia otitidiscaviarum</name>
    <dbReference type="NCBI Taxonomy" id="1823"/>
    <lineage>
        <taxon>Bacteria</taxon>
        <taxon>Bacillati</taxon>
        <taxon>Actinomycetota</taxon>
        <taxon>Actinomycetes</taxon>
        <taxon>Mycobacteriales</taxon>
        <taxon>Nocardiaceae</taxon>
        <taxon>Nocardia</taxon>
    </lineage>
</organism>
<proteinExistence type="predicted"/>
<dbReference type="OrthoDB" id="4543619at2"/>
<dbReference type="InterPro" id="IPR041458">
    <property type="entry name" value="Rv3651-like_N"/>
</dbReference>
<evidence type="ECO:0000313" key="3">
    <source>
        <dbReference type="Proteomes" id="UP000255467"/>
    </source>
</evidence>
<dbReference type="EMBL" id="UGRY01000002">
    <property type="protein sequence ID" value="SUA72857.1"/>
    <property type="molecule type" value="Genomic_DNA"/>
</dbReference>
<sequence length="341" mass="37394">MVVETLTGIPEQVSLVLNHGQPRSFSKLARASLPEHLVEDLVAECLDTGGNHDKAATDNEDRVYKVAAIPVRGPTSDDIFAIAFWSAGLLEPVPKVPVIGTVEWTPSGLLTTNPAAEYLLRPPNELPDGRTVTELLASFDRWEPRAEFLDMFNFADTPADQWVGTAAKRYEDGTFHQFHITARAVGTGDQRRVRAVICDVSASATSRDTDMAIAALRAVPIPPGHALALVDLKSAFVHEWLAAEHSPLAGWRHHNPLYDRDGRNRVALTCNDLAIGVRDRATITVHVRFTPTDDWIEVTGTWTRIPSDGRPQAILDITPIHPNPPPPISGCGLCYDITHPR</sequence>
<name>A0A378Y8Z9_9NOCA</name>
<evidence type="ECO:0000313" key="2">
    <source>
        <dbReference type="EMBL" id="SUA72857.1"/>
    </source>
</evidence>
<evidence type="ECO:0000259" key="1">
    <source>
        <dbReference type="Pfam" id="PF18007"/>
    </source>
</evidence>
<gene>
    <name evidence="2" type="ORF">NCTC1934_00287</name>
</gene>
<feature type="domain" description="Rv3651-like N-terminal" evidence="1">
    <location>
        <begin position="1"/>
        <end position="94"/>
    </location>
</feature>
<accession>A0A378Y8Z9</accession>
<dbReference type="Pfam" id="PF18007">
    <property type="entry name" value="Rv3651-like_N"/>
    <property type="match status" value="1"/>
</dbReference>
<dbReference type="RefSeq" id="WP_115061450.1">
    <property type="nucleotide sequence ID" value="NZ_JADLRH010000005.1"/>
</dbReference>